<feature type="region of interest" description="Disordered" evidence="2">
    <location>
        <begin position="335"/>
        <end position="415"/>
    </location>
</feature>
<name>C1N1R0_MICPC</name>
<feature type="coiled-coil region" evidence="1">
    <location>
        <begin position="297"/>
        <end position="324"/>
    </location>
</feature>
<evidence type="ECO:0000313" key="4">
    <source>
        <dbReference type="Proteomes" id="UP000001876"/>
    </source>
</evidence>
<proteinExistence type="predicted"/>
<dbReference type="RefSeq" id="XP_003061957.1">
    <property type="nucleotide sequence ID" value="XM_003061911.1"/>
</dbReference>
<sequence>MPSIFAVTGASGNLYGYGASGKLSPTLCFDEDGKRKKRARLLEAARRRRIATVRVDDDADDDDDDDDDALYSRREDIVAVRVVDGRRFVPGAPLAGALASRSLDASARRDADDDDSDDDARRRAKAYAPRALNAPLGSLALFAVPFVFSKAREFLVKRRAAREDDDGARAASDARSARAGSDALADVLRALERSGRPMPPDVAFYVESIVRDQDDALAELTAEVRALRMANAQAKDNAGKPPLFEEDGYADADGARRRDMDSARNSPEPSVAAAASPETPRGLAELNKIAGFQAKELRYLRTVLAEKERRIETLTRRVKTARAMAAGGAAGDAVAGALETPPRGEKTDGGGGYVYESGEEAEEEEEEEEGEVDAVAAIVVQAAAAAAAAAAEEEEEEEEDSSDEDDSLALDARTPVRVELSITDGGSGSEEESFVAVSLSRVTAVPRVPRETTAASDAASTHVARRAAAATAAAHAGLDDSFESVDGWDERGKSPSEQVEGVFAAAKARIARAMIRPPLISPAGHR</sequence>
<protein>
    <submittedName>
        <fullName evidence="3">Predicted protein</fullName>
    </submittedName>
</protein>
<feature type="region of interest" description="Disordered" evidence="2">
    <location>
        <begin position="254"/>
        <end position="279"/>
    </location>
</feature>
<keyword evidence="1" id="KW-0175">Coiled coil</keyword>
<dbReference type="GeneID" id="9687601"/>
<dbReference type="KEGG" id="mpp:MICPUCDRAFT_51698"/>
<feature type="compositionally biased region" description="Low complexity" evidence="2">
    <location>
        <begin position="263"/>
        <end position="279"/>
    </location>
</feature>
<feature type="compositionally biased region" description="Low complexity" evidence="2">
    <location>
        <begin position="373"/>
        <end position="390"/>
    </location>
</feature>
<organism evidence="4">
    <name type="scientific">Micromonas pusilla (strain CCMP1545)</name>
    <name type="common">Picoplanktonic green alga</name>
    <dbReference type="NCBI Taxonomy" id="564608"/>
    <lineage>
        <taxon>Eukaryota</taxon>
        <taxon>Viridiplantae</taxon>
        <taxon>Chlorophyta</taxon>
        <taxon>Mamiellophyceae</taxon>
        <taxon>Mamiellales</taxon>
        <taxon>Mamiellaceae</taxon>
        <taxon>Micromonas</taxon>
    </lineage>
</organism>
<feature type="compositionally biased region" description="Acidic residues" evidence="2">
    <location>
        <begin position="357"/>
        <end position="372"/>
    </location>
</feature>
<feature type="region of interest" description="Disordered" evidence="2">
    <location>
        <begin position="468"/>
        <end position="500"/>
    </location>
</feature>
<feature type="compositionally biased region" description="Acidic residues" evidence="2">
    <location>
        <begin position="391"/>
        <end position="408"/>
    </location>
</feature>
<accession>C1N1R0</accession>
<keyword evidence="4" id="KW-1185">Reference proteome</keyword>
<dbReference type="AlphaFoldDB" id="C1N1R0"/>
<feature type="coiled-coil region" evidence="1">
    <location>
        <begin position="210"/>
        <end position="237"/>
    </location>
</feature>
<dbReference type="Proteomes" id="UP000001876">
    <property type="component" value="Unassembled WGS sequence"/>
</dbReference>
<evidence type="ECO:0000256" key="1">
    <source>
        <dbReference type="SAM" id="Coils"/>
    </source>
</evidence>
<reference evidence="3 4" key="1">
    <citation type="journal article" date="2009" name="Science">
        <title>Green evolution and dynamic adaptations revealed by genomes of the marine picoeukaryotes Micromonas.</title>
        <authorList>
            <person name="Worden A.Z."/>
            <person name="Lee J.H."/>
            <person name="Mock T."/>
            <person name="Rouze P."/>
            <person name="Simmons M.P."/>
            <person name="Aerts A.L."/>
            <person name="Allen A.E."/>
            <person name="Cuvelier M.L."/>
            <person name="Derelle E."/>
            <person name="Everett M.V."/>
            <person name="Foulon E."/>
            <person name="Grimwood J."/>
            <person name="Gundlach H."/>
            <person name="Henrissat B."/>
            <person name="Napoli C."/>
            <person name="McDonald S.M."/>
            <person name="Parker M.S."/>
            <person name="Rombauts S."/>
            <person name="Salamov A."/>
            <person name="Von Dassow P."/>
            <person name="Badger J.H."/>
            <person name="Coutinho P.M."/>
            <person name="Demir E."/>
            <person name="Dubchak I."/>
            <person name="Gentemann C."/>
            <person name="Eikrem W."/>
            <person name="Gready J.E."/>
            <person name="John U."/>
            <person name="Lanier W."/>
            <person name="Lindquist E.A."/>
            <person name="Lucas S."/>
            <person name="Mayer K.F."/>
            <person name="Moreau H."/>
            <person name="Not F."/>
            <person name="Otillar R."/>
            <person name="Panaud O."/>
            <person name="Pangilinan J."/>
            <person name="Paulsen I."/>
            <person name="Piegu B."/>
            <person name="Poliakov A."/>
            <person name="Robbens S."/>
            <person name="Schmutz J."/>
            <person name="Toulza E."/>
            <person name="Wyss T."/>
            <person name="Zelensky A."/>
            <person name="Zhou K."/>
            <person name="Armbrust E.V."/>
            <person name="Bhattacharya D."/>
            <person name="Goodenough U.W."/>
            <person name="Van de Peer Y."/>
            <person name="Grigoriev I.V."/>
        </authorList>
    </citation>
    <scope>NUCLEOTIDE SEQUENCE [LARGE SCALE GENOMIC DNA]</scope>
    <source>
        <strain evidence="3 4">CCMP1545</strain>
    </source>
</reference>
<dbReference type="EMBL" id="GG663745">
    <property type="protein sequence ID" value="EEH53669.1"/>
    <property type="molecule type" value="Genomic_DNA"/>
</dbReference>
<evidence type="ECO:0000313" key="3">
    <source>
        <dbReference type="EMBL" id="EEH53669.1"/>
    </source>
</evidence>
<gene>
    <name evidence="3" type="ORF">MICPUCDRAFT_51698</name>
</gene>
<evidence type="ECO:0000256" key="2">
    <source>
        <dbReference type="SAM" id="MobiDB-lite"/>
    </source>
</evidence>